<organism evidence="2 3">
    <name type="scientific">Shuttleworthella satelles DSM 14600</name>
    <dbReference type="NCBI Taxonomy" id="626523"/>
    <lineage>
        <taxon>Bacteria</taxon>
        <taxon>Bacillati</taxon>
        <taxon>Bacillota</taxon>
        <taxon>Clostridia</taxon>
        <taxon>Lachnospirales</taxon>
        <taxon>Lachnospiraceae</taxon>
        <taxon>Shuttleworthella</taxon>
    </lineage>
</organism>
<keyword evidence="1" id="KW-1133">Transmembrane helix</keyword>
<evidence type="ECO:0000313" key="3">
    <source>
        <dbReference type="Proteomes" id="UP000003494"/>
    </source>
</evidence>
<protein>
    <submittedName>
        <fullName evidence="2">Uncharacterized protein</fullName>
    </submittedName>
</protein>
<dbReference type="HOGENOM" id="CLU_017193_0_0_9"/>
<accession>C4GDR8</accession>
<comment type="caution">
    <text evidence="2">The sequence shown here is derived from an EMBL/GenBank/DDBJ whole genome shotgun (WGS) entry which is preliminary data.</text>
</comment>
<evidence type="ECO:0000313" key="2">
    <source>
        <dbReference type="EMBL" id="EEP27547.1"/>
    </source>
</evidence>
<keyword evidence="3" id="KW-1185">Reference proteome</keyword>
<dbReference type="STRING" id="626523.GCWU000342_02242"/>
<dbReference type="SUPFAM" id="SSF69322">
    <property type="entry name" value="Tricorn protease domain 2"/>
    <property type="match status" value="1"/>
</dbReference>
<keyword evidence="1" id="KW-0472">Membrane</keyword>
<gene>
    <name evidence="2" type="ORF">GCWU000342_02242</name>
</gene>
<dbReference type="eggNOG" id="ENOG502Z8M5">
    <property type="taxonomic scope" value="Bacteria"/>
</dbReference>
<keyword evidence="1" id="KW-0812">Transmembrane</keyword>
<reference evidence="2" key="1">
    <citation type="submission" date="2009-04" db="EMBL/GenBank/DDBJ databases">
        <authorList>
            <person name="Weinstock G."/>
            <person name="Sodergren E."/>
            <person name="Clifton S."/>
            <person name="Fulton L."/>
            <person name="Fulton B."/>
            <person name="Courtney L."/>
            <person name="Fronick C."/>
            <person name="Harrison M."/>
            <person name="Strong C."/>
            <person name="Farmer C."/>
            <person name="Delahaunty K."/>
            <person name="Markovic C."/>
            <person name="Hall O."/>
            <person name="Minx P."/>
            <person name="Tomlinson C."/>
            <person name="Mitreva M."/>
            <person name="Nelson J."/>
            <person name="Hou S."/>
            <person name="Wollam A."/>
            <person name="Pepin K.H."/>
            <person name="Johnson M."/>
            <person name="Bhonagiri V."/>
            <person name="Nash W.E."/>
            <person name="Warren W."/>
            <person name="Chinwalla A."/>
            <person name="Mardis E.R."/>
            <person name="Wilson R.K."/>
        </authorList>
    </citation>
    <scope>NUCLEOTIDE SEQUENCE [LARGE SCALE GENOMIC DNA]</scope>
    <source>
        <strain evidence="2">DSM 14600</strain>
    </source>
</reference>
<dbReference type="AlphaFoldDB" id="C4GDR8"/>
<evidence type="ECO:0000256" key="1">
    <source>
        <dbReference type="SAM" id="Phobius"/>
    </source>
</evidence>
<sequence length="859" mass="95174">MNLRFREKGPSPKLRRQLIILGLVFLSSLILFSLLFNFHRRPRALSMDKPSLPGISVGLKDRQINRLFAYTTPMEGSYMRGTITPLIDGDRLQLTIDSLGKAVQSLDYELRSADGQNQLASGQLNDLGGGGQDPSAEIDLSGKLEDETEYLLTLTLQLTGSKEKIYYYTRVLKTRDDHVEEIFDFARDFHAKSLSDQYRDLSVYLNDPSREVNSTDLTEVNLNSGIGQIGYGSLKASQVREPDYSFTDINTNYCMLESSFILRKDDQGISRYFTVHEYFRVRYSTRRMYLMDYQRRMDPIQTDGSISVTGARLNLGVGNGNLNCLSNETGSLISFVSGGDLFTYDQGKKSLKRIFSFRDDSDLTDPRSNCADHAYKLLGLDESGSMDFVVYGYMNAGPHEGQVGINLYHYDSVTGQTLEKAFVRSGDSYQILKASFSDLLYMNGRQDFYLIVDGTAVRIDLNRGKTTELLRGLKKGQYAVSASGRYLAYTEASEPADQIHIMDFETGEKRDLTASDGEKIQVLAFMGEDLAYGVIRPSDQTKDAAGNVISPMYQVKIHSISEDKELLTYQKDGLFVVGADCSGATLTLRRVRRQGDHYVSADSDSIQKSLTEKSDFCEIQAQEDPGLGMVTIVQMTDSGRETTGQEKAQALRFQRADLAAAPKKASLQLDPGDQDLRYFVYQGSRVDLTTDSLIGAIDRADADMGLVVDSKAHTIWRRDKRAYVGALSGFKVNDVDKGADASSQALSAILMREKKPTKVSDLTAQGKRPAQILDESLQGSLAVDLTGAKLSQVLYYVSKGSAVYALLPGGEAILIVGYSADTIRYFQPQTGNVISARMDSISGQLEEAGNVFLSYVKAN</sequence>
<name>C4GDR8_9FIRM</name>
<feature type="transmembrane region" description="Helical" evidence="1">
    <location>
        <begin position="20"/>
        <end position="38"/>
    </location>
</feature>
<dbReference type="RefSeq" id="WP_006907218.1">
    <property type="nucleotide sequence ID" value="NZ_GG665867.1"/>
</dbReference>
<proteinExistence type="predicted"/>
<dbReference type="Proteomes" id="UP000003494">
    <property type="component" value="Unassembled WGS sequence"/>
</dbReference>
<dbReference type="EMBL" id="ACIP02000007">
    <property type="protein sequence ID" value="EEP27547.1"/>
    <property type="molecule type" value="Genomic_DNA"/>
</dbReference>